<evidence type="ECO:0000313" key="1">
    <source>
        <dbReference type="Proteomes" id="UP000887565"/>
    </source>
</evidence>
<evidence type="ECO:0000313" key="2">
    <source>
        <dbReference type="WBParaSite" id="nRc.2.0.1.t22808-RA"/>
    </source>
</evidence>
<protein>
    <submittedName>
        <fullName evidence="2">Ovule protein</fullName>
    </submittedName>
</protein>
<dbReference type="AlphaFoldDB" id="A0A915J8K9"/>
<accession>A0A915J8K9</accession>
<dbReference type="WBParaSite" id="nRc.2.0.1.t22808-RA">
    <property type="protein sequence ID" value="nRc.2.0.1.t22808-RA"/>
    <property type="gene ID" value="nRc.2.0.1.g22808"/>
</dbReference>
<proteinExistence type="predicted"/>
<dbReference type="Proteomes" id="UP000887565">
    <property type="component" value="Unplaced"/>
</dbReference>
<organism evidence="1 2">
    <name type="scientific">Romanomermis culicivorax</name>
    <name type="common">Nematode worm</name>
    <dbReference type="NCBI Taxonomy" id="13658"/>
    <lineage>
        <taxon>Eukaryota</taxon>
        <taxon>Metazoa</taxon>
        <taxon>Ecdysozoa</taxon>
        <taxon>Nematoda</taxon>
        <taxon>Enoplea</taxon>
        <taxon>Dorylaimia</taxon>
        <taxon>Mermithida</taxon>
        <taxon>Mermithoidea</taxon>
        <taxon>Mermithidae</taxon>
        <taxon>Romanomermis</taxon>
    </lineage>
</organism>
<keyword evidence="1" id="KW-1185">Reference proteome</keyword>
<sequence length="70" mass="8174">MLEKLESRDRFAALFRKFSIVSLYVRAFSSSSDILGLFFNLFELELNNGHSSSQFTGYMIWKHVMINSDM</sequence>
<name>A0A915J8K9_ROMCU</name>
<reference evidence="2" key="1">
    <citation type="submission" date="2022-11" db="UniProtKB">
        <authorList>
            <consortium name="WormBaseParasite"/>
        </authorList>
    </citation>
    <scope>IDENTIFICATION</scope>
</reference>